<dbReference type="InterPro" id="IPR006016">
    <property type="entry name" value="UspA"/>
</dbReference>
<dbReference type="SUPFAM" id="SSF52402">
    <property type="entry name" value="Adenine nucleotide alpha hydrolases-like"/>
    <property type="match status" value="1"/>
</dbReference>
<feature type="compositionally biased region" description="Polar residues" evidence="1">
    <location>
        <begin position="1"/>
        <end position="10"/>
    </location>
</feature>
<evidence type="ECO:0000313" key="3">
    <source>
        <dbReference type="EMBL" id="PKU86050.1"/>
    </source>
</evidence>
<keyword evidence="4" id="KW-1185">Reference proteome</keyword>
<dbReference type="CDD" id="cd23659">
    <property type="entry name" value="USP_At3g01520-like"/>
    <property type="match status" value="1"/>
</dbReference>
<dbReference type="AlphaFoldDB" id="A0A2I0XDS9"/>
<organism evidence="3 4">
    <name type="scientific">Dendrobium catenatum</name>
    <dbReference type="NCBI Taxonomy" id="906689"/>
    <lineage>
        <taxon>Eukaryota</taxon>
        <taxon>Viridiplantae</taxon>
        <taxon>Streptophyta</taxon>
        <taxon>Embryophyta</taxon>
        <taxon>Tracheophyta</taxon>
        <taxon>Spermatophyta</taxon>
        <taxon>Magnoliopsida</taxon>
        <taxon>Liliopsida</taxon>
        <taxon>Asparagales</taxon>
        <taxon>Orchidaceae</taxon>
        <taxon>Epidendroideae</taxon>
        <taxon>Malaxideae</taxon>
        <taxon>Dendrobiinae</taxon>
        <taxon>Dendrobium</taxon>
    </lineage>
</organism>
<reference evidence="3 4" key="2">
    <citation type="journal article" date="2017" name="Nature">
        <title>The Apostasia genome and the evolution of orchids.</title>
        <authorList>
            <person name="Zhang G.Q."/>
            <person name="Liu K.W."/>
            <person name="Li Z."/>
            <person name="Lohaus R."/>
            <person name="Hsiao Y.Y."/>
            <person name="Niu S.C."/>
            <person name="Wang J.Y."/>
            <person name="Lin Y.C."/>
            <person name="Xu Q."/>
            <person name="Chen L.J."/>
            <person name="Yoshida K."/>
            <person name="Fujiwara S."/>
            <person name="Wang Z.W."/>
            <person name="Zhang Y.Q."/>
            <person name="Mitsuda N."/>
            <person name="Wang M."/>
            <person name="Liu G.H."/>
            <person name="Pecoraro L."/>
            <person name="Huang H.X."/>
            <person name="Xiao X.J."/>
            <person name="Lin M."/>
            <person name="Wu X.Y."/>
            <person name="Wu W.L."/>
            <person name="Chen Y.Y."/>
            <person name="Chang S.B."/>
            <person name="Sakamoto S."/>
            <person name="Ohme-Takagi M."/>
            <person name="Yagi M."/>
            <person name="Zeng S.J."/>
            <person name="Shen C.Y."/>
            <person name="Yeh C.M."/>
            <person name="Luo Y.B."/>
            <person name="Tsai W.C."/>
            <person name="Van de Peer Y."/>
            <person name="Liu Z.J."/>
        </authorList>
    </citation>
    <scope>NUCLEOTIDE SEQUENCE [LARGE SCALE GENOMIC DNA]</scope>
    <source>
        <tissue evidence="3">The whole plant</tissue>
    </source>
</reference>
<dbReference type="PANTHER" id="PTHR47000">
    <property type="entry name" value="ADENINE NUCLEOTIDE ALPHA HYDROLASES-LIKE SUPERFAMILY PROTEIN"/>
    <property type="match status" value="1"/>
</dbReference>
<evidence type="ECO:0000259" key="2">
    <source>
        <dbReference type="Pfam" id="PF00582"/>
    </source>
</evidence>
<proteinExistence type="predicted"/>
<sequence length="229" mass="24828">MIGRSISSGKLPSFRLSRGAPRSPTMKSTPISSTVEAADDIEDNSSVEADGGKQQVLGRKIMIVVDSSRESKVALQWALSHTAQSQDTILLLNVVKPSSSSSSSSSNININVSHAVDGDEMKDPRSYDLLLEICLVEGKDKGPVIVEAAKKQGAALLVLGSRKRRPMMVMWRLLMVWRGRGSGKGSKAVVDYCIKNASCMAVGVRRRGRRAGGGYLITTRKHKDFWLLA</sequence>
<evidence type="ECO:0000256" key="1">
    <source>
        <dbReference type="SAM" id="MobiDB-lite"/>
    </source>
</evidence>
<feature type="compositionally biased region" description="Polar residues" evidence="1">
    <location>
        <begin position="25"/>
        <end position="35"/>
    </location>
</feature>
<accession>A0A2I0XDS9</accession>
<evidence type="ECO:0000313" key="4">
    <source>
        <dbReference type="Proteomes" id="UP000233837"/>
    </source>
</evidence>
<gene>
    <name evidence="3" type="ORF">MA16_Dca001881</name>
</gene>
<dbReference type="InterPro" id="IPR014729">
    <property type="entry name" value="Rossmann-like_a/b/a_fold"/>
</dbReference>
<dbReference type="Gene3D" id="3.40.50.620">
    <property type="entry name" value="HUPs"/>
    <property type="match status" value="1"/>
</dbReference>
<reference evidence="3 4" key="1">
    <citation type="journal article" date="2016" name="Sci. Rep.">
        <title>The Dendrobium catenatum Lindl. genome sequence provides insights into polysaccharide synthase, floral development and adaptive evolution.</title>
        <authorList>
            <person name="Zhang G.Q."/>
            <person name="Xu Q."/>
            <person name="Bian C."/>
            <person name="Tsai W.C."/>
            <person name="Yeh C.M."/>
            <person name="Liu K.W."/>
            <person name="Yoshida K."/>
            <person name="Zhang L.S."/>
            <person name="Chang S.B."/>
            <person name="Chen F."/>
            <person name="Shi Y."/>
            <person name="Su Y.Y."/>
            <person name="Zhang Y.Q."/>
            <person name="Chen L.J."/>
            <person name="Yin Y."/>
            <person name="Lin M."/>
            <person name="Huang H."/>
            <person name="Deng H."/>
            <person name="Wang Z.W."/>
            <person name="Zhu S.L."/>
            <person name="Zhao X."/>
            <person name="Deng C."/>
            <person name="Niu S.C."/>
            <person name="Huang J."/>
            <person name="Wang M."/>
            <person name="Liu G.H."/>
            <person name="Yang H.J."/>
            <person name="Xiao X.J."/>
            <person name="Hsiao Y.Y."/>
            <person name="Wu W.L."/>
            <person name="Chen Y.Y."/>
            <person name="Mitsuda N."/>
            <person name="Ohme-Takagi M."/>
            <person name="Luo Y.B."/>
            <person name="Van de Peer Y."/>
            <person name="Liu Z.J."/>
        </authorList>
    </citation>
    <scope>NUCLEOTIDE SEQUENCE [LARGE SCALE GENOMIC DNA]</scope>
    <source>
        <tissue evidence="3">The whole plant</tissue>
    </source>
</reference>
<name>A0A2I0XDS9_9ASPA</name>
<dbReference type="Pfam" id="PF00582">
    <property type="entry name" value="Usp"/>
    <property type="match status" value="1"/>
</dbReference>
<dbReference type="STRING" id="906689.A0A2I0XDS9"/>
<dbReference type="PANTHER" id="PTHR47000:SF1">
    <property type="entry name" value="ADENINE NUCLEOTIDE ALPHA HYDROLASES-LIKE SUPERFAMILY PROTEIN"/>
    <property type="match status" value="1"/>
</dbReference>
<protein>
    <recommendedName>
        <fullName evidence="2">UspA domain-containing protein</fullName>
    </recommendedName>
</protein>
<dbReference type="Proteomes" id="UP000233837">
    <property type="component" value="Unassembled WGS sequence"/>
</dbReference>
<dbReference type="EMBL" id="KZ501954">
    <property type="protein sequence ID" value="PKU86050.1"/>
    <property type="molecule type" value="Genomic_DNA"/>
</dbReference>
<feature type="region of interest" description="Disordered" evidence="1">
    <location>
        <begin position="1"/>
        <end position="50"/>
    </location>
</feature>
<feature type="domain" description="UspA" evidence="2">
    <location>
        <begin position="59"/>
        <end position="168"/>
    </location>
</feature>